<dbReference type="InterPro" id="IPR011989">
    <property type="entry name" value="ARM-like"/>
</dbReference>
<dbReference type="InterPro" id="IPR057948">
    <property type="entry name" value="TPR_TRIP12_N"/>
</dbReference>
<dbReference type="SMART" id="SM00119">
    <property type="entry name" value="HECTc"/>
    <property type="match status" value="1"/>
</dbReference>
<protein>
    <recommendedName>
        <fullName evidence="3">HECT-type E3 ubiquitin transferase</fullName>
        <ecNumber evidence="3">2.3.2.26</ecNumber>
    </recommendedName>
</protein>
<dbReference type="PANTHER" id="PTHR45670">
    <property type="entry name" value="E3 UBIQUITIN-PROTEIN LIGASE TRIP12"/>
    <property type="match status" value="1"/>
</dbReference>
<feature type="region of interest" description="Disordered" evidence="7">
    <location>
        <begin position="1115"/>
        <end position="1175"/>
    </location>
</feature>
<keyword evidence="10" id="KW-1185">Reference proteome</keyword>
<dbReference type="InterPro" id="IPR045322">
    <property type="entry name" value="HECTD1/TRIP12-like"/>
</dbReference>
<evidence type="ECO:0000313" key="9">
    <source>
        <dbReference type="EMBL" id="KAJ5168618.1"/>
    </source>
</evidence>
<dbReference type="Gene3D" id="3.30.2410.10">
    <property type="entry name" value="Hect, E3 ligase catalytic domain"/>
    <property type="match status" value="1"/>
</dbReference>
<feature type="compositionally biased region" description="Acidic residues" evidence="7">
    <location>
        <begin position="1069"/>
        <end position="1081"/>
    </location>
</feature>
<dbReference type="PANTHER" id="PTHR45670:SF1">
    <property type="entry name" value="E3 UBIQUITIN-PROTEIN LIGASE HECTD1"/>
    <property type="match status" value="1"/>
</dbReference>
<feature type="active site" description="Glycyl thioester intermediate" evidence="6">
    <location>
        <position position="1767"/>
    </location>
</feature>
<dbReference type="Proteomes" id="UP001149163">
    <property type="component" value="Unassembled WGS sequence"/>
</dbReference>
<name>A0A9W9I886_9EURO</name>
<feature type="compositionally biased region" description="Polar residues" evidence="7">
    <location>
        <begin position="1021"/>
        <end position="1046"/>
    </location>
</feature>
<evidence type="ECO:0000256" key="1">
    <source>
        <dbReference type="ARBA" id="ARBA00000885"/>
    </source>
</evidence>
<feature type="compositionally biased region" description="Acidic residues" evidence="7">
    <location>
        <begin position="737"/>
        <end position="763"/>
    </location>
</feature>
<keyword evidence="5 6" id="KW-0833">Ubl conjugation pathway</keyword>
<dbReference type="RefSeq" id="XP_056545079.1">
    <property type="nucleotide sequence ID" value="XM_056686337.1"/>
</dbReference>
<feature type="compositionally biased region" description="Low complexity" evidence="7">
    <location>
        <begin position="1"/>
        <end position="14"/>
    </location>
</feature>
<dbReference type="CDD" id="cd00078">
    <property type="entry name" value="HECTc"/>
    <property type="match status" value="1"/>
</dbReference>
<dbReference type="InterPro" id="IPR016024">
    <property type="entry name" value="ARM-type_fold"/>
</dbReference>
<feature type="domain" description="HECT" evidence="8">
    <location>
        <begin position="1447"/>
        <end position="1800"/>
    </location>
</feature>
<dbReference type="InterPro" id="IPR035983">
    <property type="entry name" value="Hect_E3_ubiquitin_ligase"/>
</dbReference>
<reference evidence="9" key="2">
    <citation type="journal article" date="2023" name="IMA Fungus">
        <title>Comparative genomic study of the Penicillium genus elucidates a diverse pangenome and 15 lateral gene transfer events.</title>
        <authorList>
            <person name="Petersen C."/>
            <person name="Sorensen T."/>
            <person name="Nielsen M.R."/>
            <person name="Sondergaard T.E."/>
            <person name="Sorensen J.L."/>
            <person name="Fitzpatrick D.A."/>
            <person name="Frisvad J.C."/>
            <person name="Nielsen K.L."/>
        </authorList>
    </citation>
    <scope>NUCLEOTIDE SEQUENCE</scope>
    <source>
        <strain evidence="9">IBT 26290</strain>
    </source>
</reference>
<evidence type="ECO:0000256" key="7">
    <source>
        <dbReference type="SAM" id="MobiDB-lite"/>
    </source>
</evidence>
<evidence type="ECO:0000256" key="2">
    <source>
        <dbReference type="ARBA" id="ARBA00006331"/>
    </source>
</evidence>
<dbReference type="InterPro" id="IPR000569">
    <property type="entry name" value="HECT_dom"/>
</dbReference>
<comment type="similarity">
    <text evidence="2">Belongs to the UPL family. K-HECT subfamily.</text>
</comment>
<feature type="compositionally biased region" description="Low complexity" evidence="7">
    <location>
        <begin position="50"/>
        <end position="60"/>
    </location>
</feature>
<feature type="region of interest" description="Disordered" evidence="7">
    <location>
        <begin position="1242"/>
        <end position="1272"/>
    </location>
</feature>
<evidence type="ECO:0000256" key="3">
    <source>
        <dbReference type="ARBA" id="ARBA00012485"/>
    </source>
</evidence>
<dbReference type="GO" id="GO:0000209">
    <property type="term" value="P:protein polyubiquitination"/>
    <property type="evidence" value="ECO:0007669"/>
    <property type="project" value="TreeGrafter"/>
</dbReference>
<keyword evidence="4" id="KW-0808">Transferase</keyword>
<feature type="compositionally biased region" description="Acidic residues" evidence="7">
    <location>
        <begin position="155"/>
        <end position="164"/>
    </location>
</feature>
<dbReference type="GO" id="GO:0016607">
    <property type="term" value="C:nuclear speck"/>
    <property type="evidence" value="ECO:0007669"/>
    <property type="project" value="TreeGrafter"/>
</dbReference>
<evidence type="ECO:0000256" key="6">
    <source>
        <dbReference type="PROSITE-ProRule" id="PRU00104"/>
    </source>
</evidence>
<feature type="compositionally biased region" description="Polar residues" evidence="7">
    <location>
        <begin position="173"/>
        <end position="183"/>
    </location>
</feature>
<organism evidence="9 10">
    <name type="scientific">Penicillium canariense</name>
    <dbReference type="NCBI Taxonomy" id="189055"/>
    <lineage>
        <taxon>Eukaryota</taxon>
        <taxon>Fungi</taxon>
        <taxon>Dikarya</taxon>
        <taxon>Ascomycota</taxon>
        <taxon>Pezizomycotina</taxon>
        <taxon>Eurotiomycetes</taxon>
        <taxon>Eurotiomycetidae</taxon>
        <taxon>Eurotiales</taxon>
        <taxon>Aspergillaceae</taxon>
        <taxon>Penicillium</taxon>
    </lineage>
</organism>
<evidence type="ECO:0000259" key="8">
    <source>
        <dbReference type="PROSITE" id="PS50237"/>
    </source>
</evidence>
<reference evidence="9" key="1">
    <citation type="submission" date="2022-11" db="EMBL/GenBank/DDBJ databases">
        <authorList>
            <person name="Petersen C."/>
        </authorList>
    </citation>
    <scope>NUCLEOTIDE SEQUENCE</scope>
    <source>
        <strain evidence="9">IBT 26290</strain>
    </source>
</reference>
<feature type="compositionally biased region" description="Low complexity" evidence="7">
    <location>
        <begin position="1148"/>
        <end position="1174"/>
    </location>
</feature>
<dbReference type="Pfam" id="PF00632">
    <property type="entry name" value="HECT"/>
    <property type="match status" value="1"/>
</dbReference>
<dbReference type="GO" id="GO:0043161">
    <property type="term" value="P:proteasome-mediated ubiquitin-dependent protein catabolic process"/>
    <property type="evidence" value="ECO:0007669"/>
    <property type="project" value="TreeGrafter"/>
</dbReference>
<dbReference type="EMBL" id="JAPQKN010000002">
    <property type="protein sequence ID" value="KAJ5168618.1"/>
    <property type="molecule type" value="Genomic_DNA"/>
</dbReference>
<dbReference type="GeneID" id="81425513"/>
<comment type="catalytic activity">
    <reaction evidence="1">
        <text>S-ubiquitinyl-[E2 ubiquitin-conjugating enzyme]-L-cysteine + [acceptor protein]-L-lysine = [E2 ubiquitin-conjugating enzyme]-L-cysteine + N(6)-ubiquitinyl-[acceptor protein]-L-lysine.</text>
        <dbReference type="EC" id="2.3.2.26"/>
    </reaction>
</comment>
<feature type="region of interest" description="Disordered" evidence="7">
    <location>
        <begin position="696"/>
        <end position="771"/>
    </location>
</feature>
<feature type="compositionally biased region" description="Acidic residues" evidence="7">
    <location>
        <begin position="1089"/>
        <end position="1102"/>
    </location>
</feature>
<accession>A0A9W9I886</accession>
<comment type="caution">
    <text evidence="9">The sequence shown here is derived from an EMBL/GenBank/DDBJ whole genome shotgun (WGS) entry which is preliminary data.</text>
</comment>
<evidence type="ECO:0000256" key="4">
    <source>
        <dbReference type="ARBA" id="ARBA00022679"/>
    </source>
</evidence>
<dbReference type="Gene3D" id="1.25.10.10">
    <property type="entry name" value="Leucine-rich Repeat Variant"/>
    <property type="match status" value="1"/>
</dbReference>
<dbReference type="Pfam" id="PF25579">
    <property type="entry name" value="TPR_TRIP12_N"/>
    <property type="match status" value="1"/>
</dbReference>
<dbReference type="SUPFAM" id="SSF48371">
    <property type="entry name" value="ARM repeat"/>
    <property type="match status" value="1"/>
</dbReference>
<dbReference type="OrthoDB" id="423283at2759"/>
<dbReference type="PROSITE" id="PS50237">
    <property type="entry name" value="HECT"/>
    <property type="match status" value="1"/>
</dbReference>
<feature type="compositionally biased region" description="Low complexity" evidence="7">
    <location>
        <begin position="68"/>
        <end position="94"/>
    </location>
</feature>
<dbReference type="EC" id="2.3.2.26" evidence="3"/>
<sequence>MSSRTTRSSARLATDPPPDADPGSSLTHAAGSAPSRKRKAPGRRDRHPDAPTQSPAPSSPRRSKRQKTTTAHSAPPASSAAAVPRRSAASRGRPVMSQPGPSSRPSEESKSTTPPPPSRRRSSRNDRLAATQSPPPRRSKKRSAKTNPDAIMRDAEEDLEEPETKDEREGSPTGESNDGTNHSAFDDEDLDPFSSSLFGGRGPMGLQSTLRALSGIMSGMSNRLRDILSNLRAKDDPSVQLIALQELSDLLLVSNEDNLSGQFSPDPYVKELVTLMQPNQFGEENPEIMLLACRCLANLMEALRGSVANVVYGGAVPILCQKLLDIQFIDLAEQALSTLAKISVDFPASIVREGGLTACLTYLDFFPTSTQRTAVTTAANCCRSLPHDSFPVVRDVMGTLLNVLSSNDPKVVEQGCLCVSRIVESFKHRPANLEELIEPAMLQAVLRLLLPGTTNLIGPHIHTQFLRVLAITAKVSPRLSIELLKMNVVDTLYQILTGVSPPQDVDSTGVKMDSVLVMQALIHRPREQVFETLNVICELLPGVPNREASKTDSLLSSYFDNNMSIGLKSPKTKDAPEERRALLDDCKPELKRFAMILFPTLTDAYSSTVNLHVRQKVLIAQLKMLHFLEPSLIEDALRTVPYSSFLAAILSQKDHPSLVSLALRCSELLFQRLEHVYQHQFHREGVISEIERLTETPLSSDQEAEPSGGAKKSSSDTPNVINPNAEDAETSDKKDEDADDDDGDDFDDQDDDQDDENEDDSDSENSSIDGRLSIAKMDDALNDLVIRDAHAFLRIYEAGQGGAVRSEAQKILTELQGLASNIREFYSSGNEKDGLALFKNLASYFDGDALESITSSELLNSGIIQVLLDVLADFKASSSVRHSRAAFLQAFMGATISEKAQSQSTATTPFSVLIRKLQDLLSRTEHFEVITVSHNSLENTRSNATYMLGKQLRLRLVAEDGSEVPRPYKNIMVSIHAIATFKALDDFLQPRIAISERPRQSRARNSILSQIAQAASIRDQLPSSHSPRPSGRNLSTRTGAAQGDTNESPDEDQDQGSAGNHRHRRIRGDDDDEHDDEPLECADERQLSEDEDEDADEGDEDEELNAIVDDLEDDLEDDNIHDPTAVNMEVGSSGKVTARKEDGTRVGTPSQSTPASKPSSSAPTASSHPAGHSSIATAGRPFSSYAAAMASIPQDWHIEFCVDGKPISSDTTVYRAVHHNREHVDETNPKNVWSAVHTVTFRRVKGPPPPEPSTLAASGHDASEDDGLEIPSSLNKDATTASILRLLRVLHEMNATIGDILTETRDHVSITPEPLAQFINTKLTAKMNRQLEEPLIVASSCLPSWSEDLARLFSFLFPFETRHLFLQSTAFGYSRAMMRWHNSQSTEDSRRDLRRDDRPFLGRLQRQKVRISRARILDSAMKVMELYGSSPSVLEVEYFEEVGTGLGPTLEFYSTVSKEFSKKKLKTWRETDDGSAAEYAFGKSGLFPAPMSDEQASQEAGKKQLNIFKILGKFVARSMLDSRIIDISFNPAFFRIADNLSSVTPSLGTVKLVDEDLAKSLVMLKQFVKAKDGIKNNNTLSSQEKVEAIENIQVDGVRVDDLSLDFSLPGYPAIELIPDGSNVPLTIDNVDRYVDGVIDMTLGSGVRRQVDAFRAGFSQVFPFSALRAFTPHELVMLFGQADEDWSIETLMDSIKADHGFNMDSRSVRNLLQTMSELDSQQRRDFLQFVTGSPKLPIGVLHLSLRLSAARASPPYTPDDYLPSVMTCVNYLKLPDYSSLDVLKERLSVAIKEGQGAFHLS</sequence>
<evidence type="ECO:0000313" key="10">
    <source>
        <dbReference type="Proteomes" id="UP001149163"/>
    </source>
</evidence>
<gene>
    <name evidence="9" type="ORF">N7482_004212</name>
</gene>
<dbReference type="Gene3D" id="3.90.1750.10">
    <property type="entry name" value="Hect, E3 ligase catalytic domains"/>
    <property type="match status" value="1"/>
</dbReference>
<dbReference type="SUPFAM" id="SSF56204">
    <property type="entry name" value="Hect, E3 ligase catalytic domain"/>
    <property type="match status" value="1"/>
</dbReference>
<feature type="region of interest" description="Disordered" evidence="7">
    <location>
        <begin position="1015"/>
        <end position="1102"/>
    </location>
</feature>
<feature type="region of interest" description="Disordered" evidence="7">
    <location>
        <begin position="1"/>
        <end position="200"/>
    </location>
</feature>
<dbReference type="GO" id="GO:0061630">
    <property type="term" value="F:ubiquitin protein ligase activity"/>
    <property type="evidence" value="ECO:0007669"/>
    <property type="project" value="UniProtKB-EC"/>
</dbReference>
<evidence type="ECO:0000256" key="5">
    <source>
        <dbReference type="ARBA" id="ARBA00022786"/>
    </source>
</evidence>
<proteinExistence type="inferred from homology"/>